<dbReference type="CDD" id="cd09917">
    <property type="entry name" value="F-box_SF"/>
    <property type="match status" value="1"/>
</dbReference>
<keyword evidence="4" id="KW-1185">Reference proteome</keyword>
<evidence type="ECO:0000313" key="3">
    <source>
        <dbReference type="EMBL" id="KAG7097001.1"/>
    </source>
</evidence>
<dbReference type="Gene3D" id="1.20.1280.50">
    <property type="match status" value="1"/>
</dbReference>
<dbReference type="RefSeq" id="XP_043013471.1">
    <property type="nucleotide sequence ID" value="XM_043148869.1"/>
</dbReference>
<feature type="domain" description="F-box" evidence="2">
    <location>
        <begin position="5"/>
        <end position="51"/>
    </location>
</feature>
<evidence type="ECO:0000313" key="4">
    <source>
        <dbReference type="Proteomes" id="UP001049176"/>
    </source>
</evidence>
<dbReference type="InterPro" id="IPR011047">
    <property type="entry name" value="Quinoprotein_ADH-like_sf"/>
</dbReference>
<dbReference type="Pfam" id="PF12937">
    <property type="entry name" value="F-box-like"/>
    <property type="match status" value="1"/>
</dbReference>
<dbReference type="EMBL" id="CM032182">
    <property type="protein sequence ID" value="KAG7097001.1"/>
    <property type="molecule type" value="Genomic_DNA"/>
</dbReference>
<evidence type="ECO:0000259" key="2">
    <source>
        <dbReference type="PROSITE" id="PS50181"/>
    </source>
</evidence>
<dbReference type="InterPro" id="IPR036047">
    <property type="entry name" value="F-box-like_dom_sf"/>
</dbReference>
<dbReference type="InterPro" id="IPR001810">
    <property type="entry name" value="F-box_dom"/>
</dbReference>
<dbReference type="KEGG" id="more:E1B28_004396"/>
<dbReference type="OrthoDB" id="2745718at2759"/>
<evidence type="ECO:0000256" key="1">
    <source>
        <dbReference type="SAM" id="MobiDB-lite"/>
    </source>
</evidence>
<dbReference type="Proteomes" id="UP001049176">
    <property type="component" value="Chromosome 2"/>
</dbReference>
<name>A0A9P8ACQ7_9AGAR</name>
<proteinExistence type="predicted"/>
<sequence>MNDDAVTLLYLPNEILCLILERLDPISLISCIKVCRKLNLLAKESHIYDYKTRLALSNLEEIPVDRSVGTLTRLQRLERHQKAWDTFIWSTSEKCNLDSVRSWDLAGGVLAFGEPDNVFRFIQLPSSHRGIERKEWNFRLDFGSDTIEDFTIDPSRNLLVVLTKRTIGEKSSIDAHILSLDDGRPHTCANTPTLCTRGQIDNVDWDYDIRSFGSHVGIICTPSNSFDSQLSMWNWETGNLIRRVSQVDSFAFLTENLIVYAPIEEEGTLGRRLIVLDLVLYPLVKLELPSFTKWSEICIHSESPPTRFEYLPNHQQVPFRVSRQDRLFAVGCRMWDNSHMDMVIFVPLSTLLSHVEKARISALVTVLEWKSWGPTATRTLPFDFPDIWVCYIHGLRAAVLNRNTSSLSGVCFDIYDLNPLLDRQREDSQEASNSAGREPRRAISGHLPDISPSSLMLSEDALLVVSGDETEITVYSF</sequence>
<dbReference type="SUPFAM" id="SSF81383">
    <property type="entry name" value="F-box domain"/>
    <property type="match status" value="1"/>
</dbReference>
<dbReference type="AlphaFoldDB" id="A0A9P8ACQ7"/>
<feature type="region of interest" description="Disordered" evidence="1">
    <location>
        <begin position="426"/>
        <end position="447"/>
    </location>
</feature>
<accession>A0A9P8ACQ7</accession>
<dbReference type="PROSITE" id="PS50181">
    <property type="entry name" value="FBOX"/>
    <property type="match status" value="1"/>
</dbReference>
<organism evidence="3 4">
    <name type="scientific">Marasmius oreades</name>
    <name type="common">fairy-ring Marasmius</name>
    <dbReference type="NCBI Taxonomy" id="181124"/>
    <lineage>
        <taxon>Eukaryota</taxon>
        <taxon>Fungi</taxon>
        <taxon>Dikarya</taxon>
        <taxon>Basidiomycota</taxon>
        <taxon>Agaricomycotina</taxon>
        <taxon>Agaricomycetes</taxon>
        <taxon>Agaricomycetidae</taxon>
        <taxon>Agaricales</taxon>
        <taxon>Marasmiineae</taxon>
        <taxon>Marasmiaceae</taxon>
        <taxon>Marasmius</taxon>
    </lineage>
</organism>
<dbReference type="GeneID" id="66073472"/>
<dbReference type="SUPFAM" id="SSF50998">
    <property type="entry name" value="Quinoprotein alcohol dehydrogenase-like"/>
    <property type="match status" value="1"/>
</dbReference>
<reference evidence="3" key="1">
    <citation type="journal article" date="2021" name="Genome Biol. Evol.">
        <title>The assembled and annotated genome of the fairy-ring fungus Marasmius oreades.</title>
        <authorList>
            <person name="Hiltunen M."/>
            <person name="Ament-Velasquez S.L."/>
            <person name="Johannesson H."/>
        </authorList>
    </citation>
    <scope>NUCLEOTIDE SEQUENCE</scope>
    <source>
        <strain evidence="3">03SP1</strain>
    </source>
</reference>
<dbReference type="SMART" id="SM00256">
    <property type="entry name" value="FBOX"/>
    <property type="match status" value="1"/>
</dbReference>
<gene>
    <name evidence="3" type="ORF">E1B28_004396</name>
</gene>
<comment type="caution">
    <text evidence="3">The sequence shown here is derived from an EMBL/GenBank/DDBJ whole genome shotgun (WGS) entry which is preliminary data.</text>
</comment>
<protein>
    <recommendedName>
        <fullName evidence="2">F-box domain-containing protein</fullName>
    </recommendedName>
</protein>